<sequence length="151" mass="15341">MSGASWARIGAIVGAVAVIAGTFGAHGLKGKVEPADLETFEVGVRYQMDHAIALIAVGLLAMRVGPTRGLSAAGWLFLIGAIVFPGSLYLLVLAGGTADWLGMIAPIGGSAFIAGWFVLASSLRTDRGRSPSDSGAMAGAGAWAGQERREG</sequence>
<keyword evidence="9" id="KW-1185">Reference proteome</keyword>
<evidence type="ECO:0000256" key="6">
    <source>
        <dbReference type="SAM" id="MobiDB-lite"/>
    </source>
</evidence>
<evidence type="ECO:0000256" key="1">
    <source>
        <dbReference type="ARBA" id="ARBA00004141"/>
    </source>
</evidence>
<evidence type="ECO:0000256" key="4">
    <source>
        <dbReference type="ARBA" id="ARBA00022989"/>
    </source>
</evidence>
<reference evidence="8 9" key="2">
    <citation type="submission" date="2019-01" db="EMBL/GenBank/DDBJ databases">
        <title>Tautonia sociabilis, a novel thermotolerant planctomycete of Isosphaeraceae family, isolated from a 4000 m deep subterranean habitat.</title>
        <authorList>
            <person name="Kovaleva O.L."/>
            <person name="Elcheninov A.G."/>
            <person name="Van Heerden E."/>
            <person name="Toshchakov S.V."/>
            <person name="Novikov A."/>
            <person name="Bonch-Osmolovskaya E.A."/>
            <person name="Kublanov I.V."/>
        </authorList>
    </citation>
    <scope>NUCLEOTIDE SEQUENCE [LARGE SCALE GENOMIC DNA]</scope>
    <source>
        <strain evidence="8 9">GM2012</strain>
    </source>
</reference>
<evidence type="ECO:0000256" key="2">
    <source>
        <dbReference type="ARBA" id="ARBA00009694"/>
    </source>
</evidence>
<accession>A0A432MGD6</accession>
<evidence type="ECO:0000313" key="9">
    <source>
        <dbReference type="Proteomes" id="UP000280296"/>
    </source>
</evidence>
<dbReference type="PANTHER" id="PTHR43461">
    <property type="entry name" value="TRANSMEMBRANE PROTEIN 256"/>
    <property type="match status" value="1"/>
</dbReference>
<feature type="region of interest" description="Disordered" evidence="6">
    <location>
        <begin position="128"/>
        <end position="151"/>
    </location>
</feature>
<evidence type="ECO:0000313" key="8">
    <source>
        <dbReference type="EMBL" id="RUL85563.1"/>
    </source>
</evidence>
<dbReference type="PANTHER" id="PTHR43461:SF1">
    <property type="entry name" value="TRANSMEMBRANE PROTEIN 256"/>
    <property type="match status" value="1"/>
</dbReference>
<dbReference type="GO" id="GO:0005886">
    <property type="term" value="C:plasma membrane"/>
    <property type="evidence" value="ECO:0007669"/>
    <property type="project" value="TreeGrafter"/>
</dbReference>
<organism evidence="8 9">
    <name type="scientific">Tautonia sociabilis</name>
    <dbReference type="NCBI Taxonomy" id="2080755"/>
    <lineage>
        <taxon>Bacteria</taxon>
        <taxon>Pseudomonadati</taxon>
        <taxon>Planctomycetota</taxon>
        <taxon>Planctomycetia</taxon>
        <taxon>Isosphaerales</taxon>
        <taxon>Isosphaeraceae</taxon>
        <taxon>Tautonia</taxon>
    </lineage>
</organism>
<dbReference type="OrthoDB" id="9802121at2"/>
<evidence type="ECO:0000256" key="3">
    <source>
        <dbReference type="ARBA" id="ARBA00022692"/>
    </source>
</evidence>
<feature type="transmembrane region" description="Helical" evidence="7">
    <location>
        <begin position="48"/>
        <end position="65"/>
    </location>
</feature>
<dbReference type="Pfam" id="PF04241">
    <property type="entry name" value="DUF423"/>
    <property type="match status" value="1"/>
</dbReference>
<evidence type="ECO:0000256" key="5">
    <source>
        <dbReference type="ARBA" id="ARBA00023136"/>
    </source>
</evidence>
<keyword evidence="5 7" id="KW-0472">Membrane</keyword>
<name>A0A432MGD6_9BACT</name>
<comment type="similarity">
    <text evidence="2">Belongs to the UPF0382 family.</text>
</comment>
<reference evidence="8 9" key="1">
    <citation type="submission" date="2018-12" db="EMBL/GenBank/DDBJ databases">
        <authorList>
            <person name="Toschakov S.V."/>
        </authorList>
    </citation>
    <scope>NUCLEOTIDE SEQUENCE [LARGE SCALE GENOMIC DNA]</scope>
    <source>
        <strain evidence="8 9">GM2012</strain>
    </source>
</reference>
<dbReference type="AlphaFoldDB" id="A0A432MGD6"/>
<proteinExistence type="inferred from homology"/>
<gene>
    <name evidence="8" type="ORF">TsocGM_18290</name>
</gene>
<dbReference type="InterPro" id="IPR006696">
    <property type="entry name" value="DUF423"/>
</dbReference>
<feature type="transmembrane region" description="Helical" evidence="7">
    <location>
        <begin position="100"/>
        <end position="119"/>
    </location>
</feature>
<feature type="transmembrane region" description="Helical" evidence="7">
    <location>
        <begin position="72"/>
        <end position="94"/>
    </location>
</feature>
<evidence type="ECO:0000256" key="7">
    <source>
        <dbReference type="SAM" id="Phobius"/>
    </source>
</evidence>
<keyword evidence="3 7" id="KW-0812">Transmembrane</keyword>
<keyword evidence="4 7" id="KW-1133">Transmembrane helix</keyword>
<feature type="compositionally biased region" description="Low complexity" evidence="6">
    <location>
        <begin position="135"/>
        <end position="145"/>
    </location>
</feature>
<dbReference type="Proteomes" id="UP000280296">
    <property type="component" value="Unassembled WGS sequence"/>
</dbReference>
<comment type="caution">
    <text evidence="8">The sequence shown here is derived from an EMBL/GenBank/DDBJ whole genome shotgun (WGS) entry which is preliminary data.</text>
</comment>
<comment type="subcellular location">
    <subcellularLocation>
        <location evidence="1">Membrane</location>
        <topology evidence="1">Multi-pass membrane protein</topology>
    </subcellularLocation>
</comment>
<protein>
    <submittedName>
        <fullName evidence="8">DUF423 domain-containing protein</fullName>
    </submittedName>
</protein>
<dbReference type="EMBL" id="RYZH01000039">
    <property type="protein sequence ID" value="RUL85563.1"/>
    <property type="molecule type" value="Genomic_DNA"/>
</dbReference>